<evidence type="ECO:0000313" key="2">
    <source>
        <dbReference type="EMBL" id="TTC29607.1"/>
    </source>
</evidence>
<evidence type="ECO:0000259" key="1">
    <source>
        <dbReference type="PROSITE" id="PS50106"/>
    </source>
</evidence>
<protein>
    <submittedName>
        <fullName evidence="2">MAGUK p55 subfamily member 7</fullName>
    </submittedName>
</protein>
<dbReference type="EMBL" id="VCAZ01000174">
    <property type="protein sequence ID" value="TTC29607.1"/>
    <property type="molecule type" value="Genomic_DNA"/>
</dbReference>
<accession>A0A556V9J9</accession>
<sequence length="131" mass="13938">MVPTWFPDAYVVCPPGVEFLTEPCFSGYLTLKSPNPAQFTSLQPIIPNTTAHRIPPAADIPDSGESRAVPTGQGATIKKDEKNGAITIARIMKGGAADRSGLIHLGDELKEVNGISVEGKNPEEIIKILVC</sequence>
<gene>
    <name evidence="2" type="ORF">Baya_14289</name>
</gene>
<dbReference type="InterPro" id="IPR050716">
    <property type="entry name" value="MAGUK"/>
</dbReference>
<reference evidence="2 3" key="1">
    <citation type="journal article" date="2019" name="Genome Biol. Evol.">
        <title>Whole-Genome Sequencing of the Giant Devil Catfish, Bagarius yarrelli.</title>
        <authorList>
            <person name="Jiang W."/>
            <person name="Lv Y."/>
            <person name="Cheng L."/>
            <person name="Yang K."/>
            <person name="Chao B."/>
            <person name="Wang X."/>
            <person name="Li Y."/>
            <person name="Pan X."/>
            <person name="You X."/>
            <person name="Zhang Y."/>
            <person name="Yang J."/>
            <person name="Li J."/>
            <person name="Zhang X."/>
            <person name="Liu S."/>
            <person name="Sun C."/>
            <person name="Yang J."/>
            <person name="Shi Q."/>
        </authorList>
    </citation>
    <scope>NUCLEOTIDE SEQUENCE [LARGE SCALE GENOMIC DNA]</scope>
    <source>
        <strain evidence="2">JWS20170419001</strain>
        <tissue evidence="2">Muscle</tissue>
    </source>
</reference>
<dbReference type="OrthoDB" id="439127at2759"/>
<comment type="caution">
    <text evidence="2">The sequence shown here is derived from an EMBL/GenBank/DDBJ whole genome shotgun (WGS) entry which is preliminary data.</text>
</comment>
<dbReference type="InterPro" id="IPR036034">
    <property type="entry name" value="PDZ_sf"/>
</dbReference>
<proteinExistence type="predicted"/>
<dbReference type="SUPFAM" id="SSF50156">
    <property type="entry name" value="PDZ domain-like"/>
    <property type="match status" value="1"/>
</dbReference>
<dbReference type="Proteomes" id="UP000319801">
    <property type="component" value="Unassembled WGS sequence"/>
</dbReference>
<dbReference type="AlphaFoldDB" id="A0A556V9J9"/>
<name>A0A556V9J9_BAGYA</name>
<dbReference type="InterPro" id="IPR001478">
    <property type="entry name" value="PDZ"/>
</dbReference>
<evidence type="ECO:0000313" key="3">
    <source>
        <dbReference type="Proteomes" id="UP000319801"/>
    </source>
</evidence>
<dbReference type="Pfam" id="PF00595">
    <property type="entry name" value="PDZ"/>
    <property type="match status" value="1"/>
</dbReference>
<dbReference type="PROSITE" id="PS50106">
    <property type="entry name" value="PDZ"/>
    <property type="match status" value="1"/>
</dbReference>
<feature type="domain" description="PDZ" evidence="1">
    <location>
        <begin position="57"/>
        <end position="131"/>
    </location>
</feature>
<dbReference type="Gene3D" id="2.30.42.10">
    <property type="match status" value="1"/>
</dbReference>
<keyword evidence="3" id="KW-1185">Reference proteome</keyword>
<dbReference type="PANTHER" id="PTHR23122">
    <property type="entry name" value="MEMBRANE-ASSOCIATED GUANYLATE KINASE MAGUK"/>
    <property type="match status" value="1"/>
</dbReference>
<organism evidence="2 3">
    <name type="scientific">Bagarius yarrelli</name>
    <name type="common">Goonch</name>
    <name type="synonym">Bagrus yarrelli</name>
    <dbReference type="NCBI Taxonomy" id="175774"/>
    <lineage>
        <taxon>Eukaryota</taxon>
        <taxon>Metazoa</taxon>
        <taxon>Chordata</taxon>
        <taxon>Craniata</taxon>
        <taxon>Vertebrata</taxon>
        <taxon>Euteleostomi</taxon>
        <taxon>Actinopterygii</taxon>
        <taxon>Neopterygii</taxon>
        <taxon>Teleostei</taxon>
        <taxon>Ostariophysi</taxon>
        <taxon>Siluriformes</taxon>
        <taxon>Sisoridae</taxon>
        <taxon>Sisorinae</taxon>
        <taxon>Bagarius</taxon>
    </lineage>
</organism>